<evidence type="ECO:0000313" key="2">
    <source>
        <dbReference type="Proteomes" id="UP000295509"/>
    </source>
</evidence>
<dbReference type="EMBL" id="SORE01000011">
    <property type="protein sequence ID" value="TDY48199.1"/>
    <property type="molecule type" value="Genomic_DNA"/>
</dbReference>
<dbReference type="Proteomes" id="UP000295509">
    <property type="component" value="Unassembled WGS sequence"/>
</dbReference>
<accession>A0A4V6QD27</accession>
<evidence type="ECO:0000313" key="1">
    <source>
        <dbReference type="EMBL" id="TDY48199.1"/>
    </source>
</evidence>
<reference evidence="1 2" key="1">
    <citation type="submission" date="2019-03" db="EMBL/GenBank/DDBJ databases">
        <title>Genomic Encyclopedia of Type Strains, Phase III (KMG-III): the genomes of soil and plant-associated and newly described type strains.</title>
        <authorList>
            <person name="Whitman W."/>
        </authorList>
    </citation>
    <scope>NUCLEOTIDE SEQUENCE [LARGE SCALE GENOMIC DNA]</scope>
    <source>
        <strain evidence="1 2">LMG 29544</strain>
    </source>
</reference>
<sequence length="131" mass="14683">MVQNGQCTLSVACDAHLVTVTFQRQLQRREILGIVINQQNIRHIRLKEVLVRGRAMGRSCSYCPCAGHNTFPQSTCRNLGTSLLFVRRGNHAAHVLTKPPCGYLNPNISQQLSANERLVKRCGFNPSMQHT</sequence>
<dbReference type="AlphaFoldDB" id="A0A4V6QD27"/>
<keyword evidence="2" id="KW-1185">Reference proteome</keyword>
<name>A0A4V6QD27_9BURK</name>
<gene>
    <name evidence="1" type="ORF">BX592_111134</name>
</gene>
<comment type="caution">
    <text evidence="1">The sequence shown here is derived from an EMBL/GenBank/DDBJ whole genome shotgun (WGS) entry which is preliminary data.</text>
</comment>
<proteinExistence type="predicted"/>
<protein>
    <submittedName>
        <fullName evidence="1">Uncharacterized protein</fullName>
    </submittedName>
</protein>
<organism evidence="1 2">
    <name type="scientific">Paraburkholderia rhizosphaerae</name>
    <dbReference type="NCBI Taxonomy" id="480658"/>
    <lineage>
        <taxon>Bacteria</taxon>
        <taxon>Pseudomonadati</taxon>
        <taxon>Pseudomonadota</taxon>
        <taxon>Betaproteobacteria</taxon>
        <taxon>Burkholderiales</taxon>
        <taxon>Burkholderiaceae</taxon>
        <taxon>Paraburkholderia</taxon>
    </lineage>
</organism>